<dbReference type="Proteomes" id="UP001519460">
    <property type="component" value="Unassembled WGS sequence"/>
</dbReference>
<accession>A0ABD0KE81</accession>
<dbReference type="EMBL" id="JACVVK020000195">
    <property type="protein sequence ID" value="KAK7485416.1"/>
    <property type="molecule type" value="Genomic_DNA"/>
</dbReference>
<proteinExistence type="predicted"/>
<evidence type="ECO:0000313" key="2">
    <source>
        <dbReference type="Proteomes" id="UP001519460"/>
    </source>
</evidence>
<keyword evidence="2" id="KW-1185">Reference proteome</keyword>
<comment type="caution">
    <text evidence="1">The sequence shown here is derived from an EMBL/GenBank/DDBJ whole genome shotgun (WGS) entry which is preliminary data.</text>
</comment>
<name>A0ABD0KE81_9CAEN</name>
<evidence type="ECO:0000313" key="1">
    <source>
        <dbReference type="EMBL" id="KAK7485416.1"/>
    </source>
</evidence>
<protein>
    <submittedName>
        <fullName evidence="1">Uncharacterized protein</fullName>
    </submittedName>
</protein>
<organism evidence="1 2">
    <name type="scientific">Batillaria attramentaria</name>
    <dbReference type="NCBI Taxonomy" id="370345"/>
    <lineage>
        <taxon>Eukaryota</taxon>
        <taxon>Metazoa</taxon>
        <taxon>Spiralia</taxon>
        <taxon>Lophotrochozoa</taxon>
        <taxon>Mollusca</taxon>
        <taxon>Gastropoda</taxon>
        <taxon>Caenogastropoda</taxon>
        <taxon>Sorbeoconcha</taxon>
        <taxon>Cerithioidea</taxon>
        <taxon>Batillariidae</taxon>
        <taxon>Batillaria</taxon>
    </lineage>
</organism>
<reference evidence="1 2" key="1">
    <citation type="journal article" date="2023" name="Sci. Data">
        <title>Genome assembly of the Korean intertidal mud-creeper Batillaria attramentaria.</title>
        <authorList>
            <person name="Patra A.K."/>
            <person name="Ho P.T."/>
            <person name="Jun S."/>
            <person name="Lee S.J."/>
            <person name="Kim Y."/>
            <person name="Won Y.J."/>
        </authorList>
    </citation>
    <scope>NUCLEOTIDE SEQUENCE [LARGE SCALE GENOMIC DNA]</scope>
    <source>
        <strain evidence="1">Wonlab-2016</strain>
    </source>
</reference>
<dbReference type="AlphaFoldDB" id="A0ABD0KE81"/>
<gene>
    <name evidence="1" type="ORF">BaRGS_00023364</name>
</gene>
<sequence>MGDAADDILVTLNIDETSEATTLITAFDNPFNDHRNTIVDRAKFNKRIHRPGESVESVIQELYKLAEEYSSGELKEELIRDRIVVGALDDKLSNDLQAKPELTLSEARQESQSVIRGDQNAVNFVKPHSNESSGTSKNMNPHQGQVCRSAAFHPPRRQRFRHRAVHELSEDDGEADFLGPIFHLEDDDAAWSAEVLVDGEPHNFKLYTGASVSVMGENWSHSRKLTKSSKRLKGPGNTDLACAWHDSSTAGVQRAILG</sequence>